<evidence type="ECO:0000313" key="6">
    <source>
        <dbReference type="EMBL" id="CAD5229598.1"/>
    </source>
</evidence>
<feature type="transmembrane region" description="Helical" evidence="5">
    <location>
        <begin position="89"/>
        <end position="110"/>
    </location>
</feature>
<dbReference type="InterPro" id="IPR004031">
    <property type="entry name" value="PMP22/EMP/MP20/Claudin"/>
</dbReference>
<dbReference type="EMBL" id="CAJFCW020000006">
    <property type="protein sequence ID" value="CAG9127053.1"/>
    <property type="molecule type" value="Genomic_DNA"/>
</dbReference>
<keyword evidence="3 5" id="KW-1133">Transmembrane helix</keyword>
<name>A0A811LRC2_9BILA</name>
<evidence type="ECO:0000313" key="7">
    <source>
        <dbReference type="Proteomes" id="UP000614601"/>
    </source>
</evidence>
<evidence type="ECO:0000256" key="1">
    <source>
        <dbReference type="ARBA" id="ARBA00004141"/>
    </source>
</evidence>
<evidence type="ECO:0000256" key="2">
    <source>
        <dbReference type="ARBA" id="ARBA00022692"/>
    </source>
</evidence>
<dbReference type="PANTHER" id="PTHR37446:SF1">
    <property type="entry name" value="CLAUDIN"/>
    <property type="match status" value="1"/>
</dbReference>
<dbReference type="Proteomes" id="UP000783686">
    <property type="component" value="Unassembled WGS sequence"/>
</dbReference>
<proteinExistence type="predicted"/>
<dbReference type="PANTHER" id="PTHR37446">
    <property type="entry name" value="CLAUDIN-LIKE IN CAENORHABDITIS"/>
    <property type="match status" value="1"/>
</dbReference>
<dbReference type="OrthoDB" id="5823731at2759"/>
<keyword evidence="2 5" id="KW-0812">Transmembrane</keyword>
<evidence type="ECO:0000256" key="3">
    <source>
        <dbReference type="ARBA" id="ARBA00022989"/>
    </source>
</evidence>
<dbReference type="GO" id="GO:0016020">
    <property type="term" value="C:membrane"/>
    <property type="evidence" value="ECO:0007669"/>
    <property type="project" value="UniProtKB-SubCell"/>
</dbReference>
<dbReference type="Proteomes" id="UP000614601">
    <property type="component" value="Unassembled WGS sequence"/>
</dbReference>
<dbReference type="EMBL" id="CAJFDH010000006">
    <property type="protein sequence ID" value="CAD5229598.1"/>
    <property type="molecule type" value="Genomic_DNA"/>
</dbReference>
<feature type="transmembrane region" description="Helical" evidence="5">
    <location>
        <begin position="9"/>
        <end position="31"/>
    </location>
</feature>
<protein>
    <submittedName>
        <fullName evidence="6">Uncharacterized protein</fullName>
    </submittedName>
</protein>
<evidence type="ECO:0000256" key="5">
    <source>
        <dbReference type="SAM" id="Phobius"/>
    </source>
</evidence>
<comment type="subcellular location">
    <subcellularLocation>
        <location evidence="1">Membrane</location>
        <topology evidence="1">Multi-pass membrane protein</topology>
    </subcellularLocation>
</comment>
<keyword evidence="7" id="KW-1185">Reference proteome</keyword>
<reference evidence="6" key="1">
    <citation type="submission" date="2020-09" db="EMBL/GenBank/DDBJ databases">
        <authorList>
            <person name="Kikuchi T."/>
        </authorList>
    </citation>
    <scope>NUCLEOTIDE SEQUENCE</scope>
    <source>
        <strain evidence="6">SH1</strain>
    </source>
</reference>
<feature type="transmembrane region" description="Helical" evidence="5">
    <location>
        <begin position="122"/>
        <end position="145"/>
    </location>
</feature>
<dbReference type="Gene3D" id="1.20.140.150">
    <property type="match status" value="1"/>
</dbReference>
<accession>A0A811LRC2</accession>
<dbReference type="Pfam" id="PF13903">
    <property type="entry name" value="Claudin_2"/>
    <property type="match status" value="1"/>
</dbReference>
<keyword evidence="4 5" id="KW-0472">Membrane</keyword>
<comment type="caution">
    <text evidence="6">The sequence shown here is derived from an EMBL/GenBank/DDBJ whole genome shotgun (WGS) entry which is preliminary data.</text>
</comment>
<feature type="transmembrane region" description="Helical" evidence="5">
    <location>
        <begin position="165"/>
        <end position="183"/>
    </location>
</feature>
<gene>
    <name evidence="6" type="ORF">BOKJ2_LOCUS13657</name>
</gene>
<organism evidence="6 7">
    <name type="scientific">Bursaphelenchus okinawaensis</name>
    <dbReference type="NCBI Taxonomy" id="465554"/>
    <lineage>
        <taxon>Eukaryota</taxon>
        <taxon>Metazoa</taxon>
        <taxon>Ecdysozoa</taxon>
        <taxon>Nematoda</taxon>
        <taxon>Chromadorea</taxon>
        <taxon>Rhabditida</taxon>
        <taxon>Tylenchina</taxon>
        <taxon>Tylenchomorpha</taxon>
        <taxon>Aphelenchoidea</taxon>
        <taxon>Aphelenchoididae</taxon>
        <taxon>Bursaphelenchus</taxon>
    </lineage>
</organism>
<sequence length="197" mass="21382">MCVSRLAQILYGVGTLVAMGLILASALTPGWKTIHMPNSTSEINTGLFKFACTAPENSTMNDIIKDGNSTDIEKYCEEWWNNQPTWEKIVIGSFIAALMLHTIALILNLITCCCVCGREYLLRFLGVLSFIAFVLLTTGLTIFGVRNKDSLGDNLKNFDQNEISYSFYLGVGAAALSLINAILGAISASCAKLGCCF</sequence>
<dbReference type="AlphaFoldDB" id="A0A811LRC2"/>
<evidence type="ECO:0000256" key="4">
    <source>
        <dbReference type="ARBA" id="ARBA00023136"/>
    </source>
</evidence>